<dbReference type="GO" id="GO:0016780">
    <property type="term" value="F:phosphotransferase activity, for other substituted phosphate groups"/>
    <property type="evidence" value="ECO:0007669"/>
    <property type="project" value="InterPro"/>
</dbReference>
<reference evidence="3 4" key="1">
    <citation type="submission" date="2016-08" db="EMBL/GenBank/DDBJ databases">
        <title>A Parts List for Fungal Cellulosomes Revealed by Comparative Genomics.</title>
        <authorList>
            <consortium name="DOE Joint Genome Institute"/>
            <person name="Haitjema C.H."/>
            <person name="Gilmore S.P."/>
            <person name="Henske J.K."/>
            <person name="Solomon K.V."/>
            <person name="De Groot R."/>
            <person name="Kuo A."/>
            <person name="Mondo S.J."/>
            <person name="Salamov A.A."/>
            <person name="Labutti K."/>
            <person name="Zhao Z."/>
            <person name="Chiniquy J."/>
            <person name="Barry K."/>
            <person name="Brewer H.M."/>
            <person name="Purvine S.O."/>
            <person name="Wright A.T."/>
            <person name="Boxma B."/>
            <person name="Van Alen T."/>
            <person name="Hackstein J.H."/>
            <person name="Baker S.E."/>
            <person name="Grigoriev I.V."/>
            <person name="O'Malley M.A."/>
        </authorList>
    </citation>
    <scope>NUCLEOTIDE SEQUENCE [LARGE SCALE GENOMIC DNA]</scope>
    <source>
        <strain evidence="3 4">G1</strain>
    </source>
</reference>
<accession>A0A1Y2ALZ8</accession>
<name>A0A1Y2ALZ8_9FUNG</name>
<sequence>MNFPNKITISKIILIIRIIIAMFVLAFIPGFKAPDIGNSGINLVCLIFTCIFIIAAFTDFLDGHIAPKVSKDTIEKYGVVSPEVAIEMAEGGRKVLKVDICVSVTGNAAQLVN</sequence>
<protein>
    <recommendedName>
        <fullName evidence="2">CinA C-terminal domain-containing protein</fullName>
    </recommendedName>
</protein>
<keyword evidence="1" id="KW-0812">Transmembrane</keyword>
<evidence type="ECO:0000313" key="4">
    <source>
        <dbReference type="Proteomes" id="UP000193920"/>
    </source>
</evidence>
<keyword evidence="1" id="KW-1133">Transmembrane helix</keyword>
<dbReference type="GO" id="GO:0016020">
    <property type="term" value="C:membrane"/>
    <property type="evidence" value="ECO:0007669"/>
    <property type="project" value="InterPro"/>
</dbReference>
<proteinExistence type="predicted"/>
<dbReference type="InterPro" id="IPR036653">
    <property type="entry name" value="CinA-like_C"/>
</dbReference>
<keyword evidence="4" id="KW-1185">Reference proteome</keyword>
<dbReference type="EMBL" id="MCOG01000233">
    <property type="protein sequence ID" value="ORY23514.1"/>
    <property type="molecule type" value="Genomic_DNA"/>
</dbReference>
<feature type="transmembrane region" description="Helical" evidence="1">
    <location>
        <begin position="41"/>
        <end position="61"/>
    </location>
</feature>
<dbReference type="Pfam" id="PF02464">
    <property type="entry name" value="CinA"/>
    <property type="match status" value="1"/>
</dbReference>
<evidence type="ECO:0000259" key="2">
    <source>
        <dbReference type="Pfam" id="PF02464"/>
    </source>
</evidence>
<organism evidence="3 4">
    <name type="scientific">Neocallimastix californiae</name>
    <dbReference type="NCBI Taxonomy" id="1754190"/>
    <lineage>
        <taxon>Eukaryota</taxon>
        <taxon>Fungi</taxon>
        <taxon>Fungi incertae sedis</taxon>
        <taxon>Chytridiomycota</taxon>
        <taxon>Chytridiomycota incertae sedis</taxon>
        <taxon>Neocallimastigomycetes</taxon>
        <taxon>Neocallimastigales</taxon>
        <taxon>Neocallimastigaceae</taxon>
        <taxon>Neocallimastix</taxon>
    </lineage>
</organism>
<keyword evidence="1" id="KW-0472">Membrane</keyword>
<evidence type="ECO:0000313" key="3">
    <source>
        <dbReference type="EMBL" id="ORY23514.1"/>
    </source>
</evidence>
<gene>
    <name evidence="3" type="ORF">LY90DRAFT_515027</name>
</gene>
<comment type="caution">
    <text evidence="3">The sequence shown here is derived from an EMBL/GenBank/DDBJ whole genome shotgun (WGS) entry which is preliminary data.</text>
</comment>
<feature type="transmembrane region" description="Helical" evidence="1">
    <location>
        <begin position="12"/>
        <end position="29"/>
    </location>
</feature>
<feature type="domain" description="CinA C-terminal" evidence="2">
    <location>
        <begin position="68"/>
        <end position="108"/>
    </location>
</feature>
<dbReference type="Gene3D" id="3.90.950.20">
    <property type="entry name" value="CinA-like"/>
    <property type="match status" value="1"/>
</dbReference>
<dbReference type="InterPro" id="IPR008136">
    <property type="entry name" value="CinA_C"/>
</dbReference>
<dbReference type="GO" id="GO:0008654">
    <property type="term" value="P:phospholipid biosynthetic process"/>
    <property type="evidence" value="ECO:0007669"/>
    <property type="project" value="InterPro"/>
</dbReference>
<dbReference type="AlphaFoldDB" id="A0A1Y2ALZ8"/>
<dbReference type="OrthoDB" id="2350783at2759"/>
<dbReference type="SUPFAM" id="SSF142433">
    <property type="entry name" value="CinA-like"/>
    <property type="match status" value="1"/>
</dbReference>
<dbReference type="Proteomes" id="UP000193920">
    <property type="component" value="Unassembled WGS sequence"/>
</dbReference>
<evidence type="ECO:0000256" key="1">
    <source>
        <dbReference type="SAM" id="Phobius"/>
    </source>
</evidence>